<comment type="caution">
    <text evidence="2">The sequence shown here is derived from an EMBL/GenBank/DDBJ whole genome shotgun (WGS) entry which is preliminary data.</text>
</comment>
<sequence>MIEWEGLMGLPLNQVASGGTHTLSSDNFVTACSAPSTAAPTPAWALAASMTESRDASQAKEQLRPMASRQGSRDWTSSGINGMSQTDLQGTLSSLLPAPRLLGFMKQRGGKSITLSNSCLYGVRRKESSSASLSTGKTHGAPKPSSHTALLDATVPSQGILRSRRRSDGHALAPMSGAQDPTLASSSHNSSTKRGWELWEADLYQCIFKDPGFWSLDLSVRAISLQLHSPLPMRRLSQSAFAGQHWSKPTEREPETISVSSNGSGMAVPVVLLDPEASRAEGGSNYARPKMHRRPGSFTHQGLGNGGQWGFVVPTGLTQPQHPFGPSTTWAGSQKDWEKDLLEDSAPMLLPFVETRLVHAIQKRSDLRPWRQEEQEADAEGGRGSEVKDIVIGFGNFIKIVRLVDEDDGLGQSNNTMHHHYDQDYYDSVAE</sequence>
<gene>
    <name evidence="2" type="ORF">BGZ70_009863</name>
</gene>
<dbReference type="AlphaFoldDB" id="A0A9P6M089"/>
<keyword evidence="3" id="KW-1185">Reference proteome</keyword>
<feature type="compositionally biased region" description="Basic and acidic residues" evidence="1">
    <location>
        <begin position="52"/>
        <end position="63"/>
    </location>
</feature>
<protein>
    <submittedName>
        <fullName evidence="2">Uncharacterized protein</fullName>
    </submittedName>
</protein>
<organism evidence="2 3">
    <name type="scientific">Mortierella alpina</name>
    <name type="common">Oleaginous fungus</name>
    <name type="synonym">Mortierella renispora</name>
    <dbReference type="NCBI Taxonomy" id="64518"/>
    <lineage>
        <taxon>Eukaryota</taxon>
        <taxon>Fungi</taxon>
        <taxon>Fungi incertae sedis</taxon>
        <taxon>Mucoromycota</taxon>
        <taxon>Mortierellomycotina</taxon>
        <taxon>Mortierellomycetes</taxon>
        <taxon>Mortierellales</taxon>
        <taxon>Mortierellaceae</taxon>
        <taxon>Mortierella</taxon>
    </lineage>
</organism>
<dbReference type="EMBL" id="JAAAHY010000836">
    <property type="protein sequence ID" value="KAF9956470.1"/>
    <property type="molecule type" value="Genomic_DNA"/>
</dbReference>
<dbReference type="Proteomes" id="UP000738359">
    <property type="component" value="Unassembled WGS sequence"/>
</dbReference>
<accession>A0A9P6M089</accession>
<evidence type="ECO:0000256" key="1">
    <source>
        <dbReference type="SAM" id="MobiDB-lite"/>
    </source>
</evidence>
<feature type="region of interest" description="Disordered" evidence="1">
    <location>
        <begin position="130"/>
        <end position="149"/>
    </location>
</feature>
<dbReference type="OrthoDB" id="6510177at2759"/>
<evidence type="ECO:0000313" key="2">
    <source>
        <dbReference type="EMBL" id="KAF9956470.1"/>
    </source>
</evidence>
<name>A0A9P6M089_MORAP</name>
<feature type="compositionally biased region" description="Polar residues" evidence="1">
    <location>
        <begin position="69"/>
        <end position="86"/>
    </location>
</feature>
<feature type="region of interest" description="Disordered" evidence="1">
    <location>
        <begin position="49"/>
        <end position="86"/>
    </location>
</feature>
<feature type="region of interest" description="Disordered" evidence="1">
    <location>
        <begin position="166"/>
        <end position="190"/>
    </location>
</feature>
<reference evidence="2" key="1">
    <citation type="journal article" date="2020" name="Fungal Divers.">
        <title>Resolving the Mortierellaceae phylogeny through synthesis of multi-gene phylogenetics and phylogenomics.</title>
        <authorList>
            <person name="Vandepol N."/>
            <person name="Liber J."/>
            <person name="Desiro A."/>
            <person name="Na H."/>
            <person name="Kennedy M."/>
            <person name="Barry K."/>
            <person name="Grigoriev I.V."/>
            <person name="Miller A.N."/>
            <person name="O'Donnell K."/>
            <person name="Stajich J.E."/>
            <person name="Bonito G."/>
        </authorList>
    </citation>
    <scope>NUCLEOTIDE SEQUENCE</scope>
    <source>
        <strain evidence="2">CK1249</strain>
    </source>
</reference>
<proteinExistence type="predicted"/>
<evidence type="ECO:0000313" key="3">
    <source>
        <dbReference type="Proteomes" id="UP000738359"/>
    </source>
</evidence>